<keyword evidence="2" id="KW-1185">Reference proteome</keyword>
<dbReference type="SUPFAM" id="SSF53300">
    <property type="entry name" value="vWA-like"/>
    <property type="match status" value="1"/>
</dbReference>
<proteinExistence type="predicted"/>
<gene>
    <name evidence="1" type="ORF">ASN18_1474</name>
</gene>
<sequence>MLMTDIRAWCTGVFQYDKLSCFLPPAIFGMMLDEEFDSEEEFIDMAKAKIDPTPKNLYVPFNPPVFPFDNKDFEDPFYLVENSPGDLVDLECLKDLTDEQLSDYFRDVFVRFSYKSEGRIKIKKKELLHYVGKNYYFEMKKGLKRTKAQKRKKKSFLTEKARSMAAIHIPETTRRGIIRQKVHHDDVIIREDDVVNLKRHSRERADILVAIDSSTSMEQGGKLQFAKKACLSFHYYRNSQDDKVEFISFNEKIEKIAPLDVLTLKPVGMTHTAELLDFVYSYFSRTGSVNQELYIITDGYPQRAGVEDAKYLSVTLKTAQRLRRLHLKTKILLVHVPGYEINPNNQRYNRLICESLGGELVRVDAGGLSVALMDIEAVAN</sequence>
<organism evidence="1 2">
    <name type="scientific">Candidatus Magnetominusculus xianensis</name>
    <dbReference type="NCBI Taxonomy" id="1748249"/>
    <lineage>
        <taxon>Bacteria</taxon>
        <taxon>Pseudomonadati</taxon>
        <taxon>Nitrospirota</taxon>
        <taxon>Nitrospiria</taxon>
        <taxon>Nitrospirales</taxon>
        <taxon>Nitrospiraceae</taxon>
        <taxon>Candidatus Magnetominusculus</taxon>
    </lineage>
</organism>
<dbReference type="Gene3D" id="3.40.50.410">
    <property type="entry name" value="von Willebrand factor, type A domain"/>
    <property type="match status" value="1"/>
</dbReference>
<comment type="caution">
    <text evidence="1">The sequence shown here is derived from an EMBL/GenBank/DDBJ whole genome shotgun (WGS) entry which is preliminary data.</text>
</comment>
<name>A0ABR5SK27_9BACT</name>
<dbReference type="InterPro" id="IPR036465">
    <property type="entry name" value="vWFA_dom_sf"/>
</dbReference>
<protein>
    <submittedName>
        <fullName evidence="1">VWA domain-containing protein</fullName>
    </submittedName>
</protein>
<evidence type="ECO:0000313" key="2">
    <source>
        <dbReference type="Proteomes" id="UP000060487"/>
    </source>
</evidence>
<evidence type="ECO:0000313" key="1">
    <source>
        <dbReference type="EMBL" id="KWT86751.1"/>
    </source>
</evidence>
<dbReference type="Proteomes" id="UP000060487">
    <property type="component" value="Unassembled WGS sequence"/>
</dbReference>
<reference evidence="1 2" key="1">
    <citation type="submission" date="2015-11" db="EMBL/GenBank/DDBJ databases">
        <authorList>
            <person name="Lin W."/>
        </authorList>
    </citation>
    <scope>NUCLEOTIDE SEQUENCE [LARGE SCALE GENOMIC DNA]</scope>
    <source>
        <strain evidence="1 2">HCH-1</strain>
    </source>
</reference>
<dbReference type="EMBL" id="LNQR01000056">
    <property type="protein sequence ID" value="KWT86751.1"/>
    <property type="molecule type" value="Genomic_DNA"/>
</dbReference>
<dbReference type="CDD" id="cd00198">
    <property type="entry name" value="vWFA"/>
    <property type="match status" value="1"/>
</dbReference>
<accession>A0ABR5SK27</accession>